<dbReference type="InParanoid" id="A0A3Q2LUM4"/>
<sequence length="120" mass="12803">MARPGAAFRHLGPLSRAGALGSACCGAHGAQFLDAYGKELFGKANKPSFHSLALMLGGSRYRKSLWVELLPASGSTLLCTSFYCQAEWRPSAQIVAPVEGACHSCAGLPLLLVFNFWVIF</sequence>
<dbReference type="PaxDb" id="9796-ENSECAP00000046664"/>
<reference evidence="1" key="3">
    <citation type="submission" date="2025-09" db="UniProtKB">
        <authorList>
            <consortium name="Ensembl"/>
        </authorList>
    </citation>
    <scope>IDENTIFICATION</scope>
    <source>
        <strain evidence="1">Thoroughbred</strain>
    </source>
</reference>
<dbReference type="AlphaFoldDB" id="A0A3Q2LUM4"/>
<dbReference type="Proteomes" id="UP000002281">
    <property type="component" value="Chromosome 27"/>
</dbReference>
<reference evidence="1 2" key="1">
    <citation type="journal article" date="2009" name="Science">
        <title>Genome sequence, comparative analysis, and population genetics of the domestic horse.</title>
        <authorList>
            <consortium name="Broad Institute Genome Sequencing Platform"/>
            <consortium name="Broad Institute Whole Genome Assembly Team"/>
            <person name="Wade C.M."/>
            <person name="Giulotto E."/>
            <person name="Sigurdsson S."/>
            <person name="Zoli M."/>
            <person name="Gnerre S."/>
            <person name="Imsland F."/>
            <person name="Lear T.L."/>
            <person name="Adelson D.L."/>
            <person name="Bailey E."/>
            <person name="Bellone R.R."/>
            <person name="Bloecker H."/>
            <person name="Distl O."/>
            <person name="Edgar R.C."/>
            <person name="Garber M."/>
            <person name="Leeb T."/>
            <person name="Mauceli E."/>
            <person name="MacLeod J.N."/>
            <person name="Penedo M.C.T."/>
            <person name="Raison J.M."/>
            <person name="Sharpe T."/>
            <person name="Vogel J."/>
            <person name="Andersson L."/>
            <person name="Antczak D.F."/>
            <person name="Biagi T."/>
            <person name="Binns M.M."/>
            <person name="Chowdhary B.P."/>
            <person name="Coleman S.J."/>
            <person name="Della Valle G."/>
            <person name="Fryc S."/>
            <person name="Guerin G."/>
            <person name="Hasegawa T."/>
            <person name="Hill E.W."/>
            <person name="Jurka J."/>
            <person name="Kiialainen A."/>
            <person name="Lindgren G."/>
            <person name="Liu J."/>
            <person name="Magnani E."/>
            <person name="Mickelson J.R."/>
            <person name="Murray J."/>
            <person name="Nergadze S.G."/>
            <person name="Onofrio R."/>
            <person name="Pedroni S."/>
            <person name="Piras M.F."/>
            <person name="Raudsepp T."/>
            <person name="Rocchi M."/>
            <person name="Roeed K.H."/>
            <person name="Ryder O.A."/>
            <person name="Searle S."/>
            <person name="Skow L."/>
            <person name="Swinburne J.E."/>
            <person name="Syvaenen A.C."/>
            <person name="Tozaki T."/>
            <person name="Valberg S.J."/>
            <person name="Vaudin M."/>
            <person name="White J.R."/>
            <person name="Zody M.C."/>
            <person name="Lander E.S."/>
            <person name="Lindblad-Toh K."/>
        </authorList>
    </citation>
    <scope>NUCLEOTIDE SEQUENCE [LARGE SCALE GENOMIC DNA]</scope>
    <source>
        <strain evidence="1 2">Thoroughbred</strain>
    </source>
</reference>
<dbReference type="GeneTree" id="ENSGT00940000169716"/>
<evidence type="ECO:0000313" key="1">
    <source>
        <dbReference type="Ensembl" id="ENSECAP00000046664.1"/>
    </source>
</evidence>
<keyword evidence="2" id="KW-1185">Reference proteome</keyword>
<organism evidence="1 2">
    <name type="scientific">Equus caballus</name>
    <name type="common">Horse</name>
    <dbReference type="NCBI Taxonomy" id="9796"/>
    <lineage>
        <taxon>Eukaryota</taxon>
        <taxon>Metazoa</taxon>
        <taxon>Chordata</taxon>
        <taxon>Craniata</taxon>
        <taxon>Vertebrata</taxon>
        <taxon>Euteleostomi</taxon>
        <taxon>Mammalia</taxon>
        <taxon>Eutheria</taxon>
        <taxon>Laurasiatheria</taxon>
        <taxon>Perissodactyla</taxon>
        <taxon>Equidae</taxon>
        <taxon>Equus</taxon>
    </lineage>
</organism>
<dbReference type="OMA" id="ACHSCAG"/>
<evidence type="ECO:0000313" key="2">
    <source>
        <dbReference type="Proteomes" id="UP000002281"/>
    </source>
</evidence>
<dbReference type="STRING" id="9796.ENSECAP00000046664"/>
<accession>A0A3Q2LUM4</accession>
<name>A0A3Q2LUM4_HORSE</name>
<dbReference type="Ensembl" id="ENSECAT00000031449.1">
    <property type="protein sequence ID" value="ENSECAP00000046664.1"/>
    <property type="gene ID" value="ENSECAG00000028316.1"/>
</dbReference>
<protein>
    <submittedName>
        <fullName evidence="1">Uncharacterized protein</fullName>
    </submittedName>
</protein>
<reference evidence="1" key="2">
    <citation type="submission" date="2025-08" db="UniProtKB">
        <authorList>
            <consortium name="Ensembl"/>
        </authorList>
    </citation>
    <scope>IDENTIFICATION</scope>
    <source>
        <strain evidence="1">Thoroughbred</strain>
    </source>
</reference>
<proteinExistence type="predicted"/>